<evidence type="ECO:0000256" key="12">
    <source>
        <dbReference type="RuleBase" id="RU003862"/>
    </source>
</evidence>
<dbReference type="Gene3D" id="3.20.20.220">
    <property type="match status" value="1"/>
</dbReference>
<comment type="catalytic activity">
    <reaction evidence="11">
        <text>(6S)-5-methyl-5,6,7,8-tetrahydrofolate + NAD(+) = (6R)-5,10-methylene-5,6,7,8-tetrahydrofolate + NADH + H(+)</text>
        <dbReference type="Rhea" id="RHEA:19821"/>
        <dbReference type="ChEBI" id="CHEBI:15378"/>
        <dbReference type="ChEBI" id="CHEBI:15636"/>
        <dbReference type="ChEBI" id="CHEBI:18608"/>
        <dbReference type="ChEBI" id="CHEBI:57540"/>
        <dbReference type="ChEBI" id="CHEBI:57945"/>
        <dbReference type="EC" id="1.5.1.54"/>
    </reaction>
    <physiologicalReaction direction="right-to-left" evidence="11">
        <dbReference type="Rhea" id="RHEA:19823"/>
    </physiologicalReaction>
</comment>
<dbReference type="AlphaFoldDB" id="A0A2T6CB46"/>
<comment type="caution">
    <text evidence="13">The sequence shown here is derived from an EMBL/GenBank/DDBJ whole genome shotgun (WGS) entry which is preliminary data.</text>
</comment>
<keyword evidence="9" id="KW-0486">Methionine biosynthesis</keyword>
<organism evidence="13 14">
    <name type="scientific">Sulfitobacter mediterraneus</name>
    <dbReference type="NCBI Taxonomy" id="83219"/>
    <lineage>
        <taxon>Bacteria</taxon>
        <taxon>Pseudomonadati</taxon>
        <taxon>Pseudomonadota</taxon>
        <taxon>Alphaproteobacteria</taxon>
        <taxon>Rhodobacterales</taxon>
        <taxon>Roseobacteraceae</taxon>
        <taxon>Sulfitobacter</taxon>
    </lineage>
</organism>
<comment type="pathway">
    <text evidence="10">Amino-acid biosynthesis; L-methionine biosynthesis via de novo pathway.</text>
</comment>
<dbReference type="InterPro" id="IPR004620">
    <property type="entry name" value="MTHF_reductase_bac"/>
</dbReference>
<evidence type="ECO:0000256" key="2">
    <source>
        <dbReference type="ARBA" id="ARBA00004777"/>
    </source>
</evidence>
<dbReference type="EC" id="1.5.1.54" evidence="12"/>
<dbReference type="Pfam" id="PF02219">
    <property type="entry name" value="MTHFR"/>
    <property type="match status" value="1"/>
</dbReference>
<keyword evidence="6 12" id="KW-0274">FAD</keyword>
<dbReference type="GO" id="GO:0071949">
    <property type="term" value="F:FAD binding"/>
    <property type="evidence" value="ECO:0007669"/>
    <property type="project" value="TreeGrafter"/>
</dbReference>
<sequence>MRITAMPTPAVSFEVFPPRNVDAAFKLWDTAQALAPLAPRFFSVTYGAGGTTRDLTHDAAHVLARTSGLPVAGHLTCVGASRADTLAVAKGYAEIGVTDIVALRGDPEGGAETFTPHPDGFQDSCELITALAETGTFNIRVGAYPDVHPEASDAQANVNWLKRKFEAGADEAITQFFFDADSFLRFRDACAKAGIDKPVTPGILPIVNWKSARSFAQRCGTPIPDWLDQAFDAAIRDDRHDLLATALCTEMCSKLVDEGVDALHFYTLNRPDLTRNVCRALGVMPQIALSDVA</sequence>
<dbReference type="GO" id="GO:0005829">
    <property type="term" value="C:cytosol"/>
    <property type="evidence" value="ECO:0007669"/>
    <property type="project" value="InterPro"/>
</dbReference>
<dbReference type="PANTHER" id="PTHR45754">
    <property type="entry name" value="METHYLENETETRAHYDROFOLATE REDUCTASE"/>
    <property type="match status" value="1"/>
</dbReference>
<accession>A0A2T6CB46</accession>
<dbReference type="GO" id="GO:0009086">
    <property type="term" value="P:methionine biosynthetic process"/>
    <property type="evidence" value="ECO:0007669"/>
    <property type="project" value="UniProtKB-KW"/>
</dbReference>
<comment type="cofactor">
    <cofactor evidence="1 12">
        <name>FAD</name>
        <dbReference type="ChEBI" id="CHEBI:57692"/>
    </cofactor>
</comment>
<reference evidence="13 14" key="1">
    <citation type="submission" date="2018-04" db="EMBL/GenBank/DDBJ databases">
        <title>Genomic Encyclopedia of Archaeal and Bacterial Type Strains, Phase II (KMG-II): from individual species to whole genera.</title>
        <authorList>
            <person name="Goeker M."/>
        </authorList>
    </citation>
    <scope>NUCLEOTIDE SEQUENCE [LARGE SCALE GENOMIC DNA]</scope>
    <source>
        <strain evidence="13 14">DSM 12244</strain>
    </source>
</reference>
<evidence type="ECO:0000256" key="3">
    <source>
        <dbReference type="ARBA" id="ARBA00006743"/>
    </source>
</evidence>
<evidence type="ECO:0000256" key="1">
    <source>
        <dbReference type="ARBA" id="ARBA00001974"/>
    </source>
</evidence>
<dbReference type="NCBIfam" id="TIGR00676">
    <property type="entry name" value="fadh2"/>
    <property type="match status" value="1"/>
</dbReference>
<dbReference type="InterPro" id="IPR029041">
    <property type="entry name" value="FAD-linked_oxidoreductase-like"/>
</dbReference>
<evidence type="ECO:0000313" key="13">
    <source>
        <dbReference type="EMBL" id="PTX72428.1"/>
    </source>
</evidence>
<evidence type="ECO:0000256" key="9">
    <source>
        <dbReference type="ARBA" id="ARBA00023167"/>
    </source>
</evidence>
<dbReference type="InterPro" id="IPR003171">
    <property type="entry name" value="Mehydrof_redctse-like"/>
</dbReference>
<keyword evidence="4" id="KW-0028">Amino-acid biosynthesis</keyword>
<evidence type="ECO:0000256" key="8">
    <source>
        <dbReference type="ARBA" id="ARBA00023027"/>
    </source>
</evidence>
<dbReference type="UniPathway" id="UPA00193"/>
<evidence type="ECO:0000256" key="7">
    <source>
        <dbReference type="ARBA" id="ARBA00023002"/>
    </source>
</evidence>
<comment type="similarity">
    <text evidence="3 12">Belongs to the methylenetetrahydrofolate reductase family.</text>
</comment>
<dbReference type="Proteomes" id="UP000244092">
    <property type="component" value="Unassembled WGS sequence"/>
</dbReference>
<protein>
    <recommendedName>
        <fullName evidence="12">Methylenetetrahydrofolate reductase</fullName>
        <ecNumber evidence="12">1.5.1.54</ecNumber>
    </recommendedName>
</protein>
<dbReference type="PANTHER" id="PTHR45754:SF3">
    <property type="entry name" value="METHYLENETETRAHYDROFOLATE REDUCTASE (NADPH)"/>
    <property type="match status" value="1"/>
</dbReference>
<dbReference type="EMBL" id="QBKU01000011">
    <property type="protein sequence ID" value="PTX72428.1"/>
    <property type="molecule type" value="Genomic_DNA"/>
</dbReference>
<gene>
    <name evidence="13" type="ORF">C8N31_111142</name>
</gene>
<evidence type="ECO:0000256" key="10">
    <source>
        <dbReference type="ARBA" id="ARBA00034478"/>
    </source>
</evidence>
<keyword evidence="7 12" id="KW-0560">Oxidoreductase</keyword>
<keyword evidence="5 12" id="KW-0285">Flavoprotein</keyword>
<dbReference type="GO" id="GO:0106312">
    <property type="term" value="F:methylenetetrahydrofolate reductase (NADH) activity"/>
    <property type="evidence" value="ECO:0007669"/>
    <property type="project" value="UniProtKB-EC"/>
</dbReference>
<dbReference type="GO" id="GO:0035999">
    <property type="term" value="P:tetrahydrofolate interconversion"/>
    <property type="evidence" value="ECO:0007669"/>
    <property type="project" value="UniProtKB-UniPathway"/>
</dbReference>
<keyword evidence="8" id="KW-0520">NAD</keyword>
<evidence type="ECO:0000313" key="14">
    <source>
        <dbReference type="Proteomes" id="UP000244092"/>
    </source>
</evidence>
<name>A0A2T6CB46_9RHOB</name>
<comment type="pathway">
    <text evidence="2 12">One-carbon metabolism; tetrahydrofolate interconversion.</text>
</comment>
<evidence type="ECO:0000256" key="6">
    <source>
        <dbReference type="ARBA" id="ARBA00022827"/>
    </source>
</evidence>
<evidence type="ECO:0000256" key="4">
    <source>
        <dbReference type="ARBA" id="ARBA00022605"/>
    </source>
</evidence>
<proteinExistence type="inferred from homology"/>
<evidence type="ECO:0000256" key="5">
    <source>
        <dbReference type="ARBA" id="ARBA00022630"/>
    </source>
</evidence>
<evidence type="ECO:0000256" key="11">
    <source>
        <dbReference type="ARBA" id="ARBA00048628"/>
    </source>
</evidence>
<dbReference type="SUPFAM" id="SSF51730">
    <property type="entry name" value="FAD-linked oxidoreductase"/>
    <property type="match status" value="1"/>
</dbReference>
<dbReference type="CDD" id="cd00537">
    <property type="entry name" value="MTHFR"/>
    <property type="match status" value="1"/>
</dbReference>